<dbReference type="eggNOG" id="arCOG04414">
    <property type="taxonomic scope" value="Archaea"/>
</dbReference>
<dbReference type="STRING" id="384616.Pisl_0832"/>
<organism evidence="1 2">
    <name type="scientific">Pyrobaculum islandicum (strain DSM 4184 / JCM 9189 / GEO3)</name>
    <dbReference type="NCBI Taxonomy" id="384616"/>
    <lineage>
        <taxon>Archaea</taxon>
        <taxon>Thermoproteota</taxon>
        <taxon>Thermoprotei</taxon>
        <taxon>Thermoproteales</taxon>
        <taxon>Thermoproteaceae</taxon>
        <taxon>Pyrobaculum</taxon>
    </lineage>
</organism>
<sequence>MYMYKLEIDINNDIFILKIFEILEKEVRFPRGCLYVKDGKIVAEAADASSLRSLVHTIFRAMYIAESVAVFR</sequence>
<proteinExistence type="predicted"/>
<dbReference type="KEGG" id="pis:Pisl_0832"/>
<dbReference type="HOGENOM" id="CLU_196479_0_0_2"/>
<dbReference type="EMBL" id="CP000504">
    <property type="protein sequence ID" value="ABL88008.1"/>
    <property type="molecule type" value="Genomic_DNA"/>
</dbReference>
<dbReference type="AlphaFoldDB" id="A1RSS6"/>
<name>A1RSS6_PYRIL</name>
<evidence type="ECO:0000313" key="1">
    <source>
        <dbReference type="EMBL" id="ABL88008.1"/>
    </source>
</evidence>
<keyword evidence="2" id="KW-1185">Reference proteome</keyword>
<evidence type="ECO:0000313" key="2">
    <source>
        <dbReference type="Proteomes" id="UP000002595"/>
    </source>
</evidence>
<gene>
    <name evidence="1" type="ordered locus">Pisl_0832</name>
</gene>
<reference evidence="1" key="1">
    <citation type="submission" date="2006-12" db="EMBL/GenBank/DDBJ databases">
        <title>Complete sequence of Pyrobaculum islandicum DSM 4184.</title>
        <authorList>
            <person name="Copeland A."/>
            <person name="Lucas S."/>
            <person name="Lapidus A."/>
            <person name="Barry K."/>
            <person name="Detter J.C."/>
            <person name="Glavina del Rio T."/>
            <person name="Dalin E."/>
            <person name="Tice H."/>
            <person name="Pitluck S."/>
            <person name="Meincke L."/>
            <person name="Brettin T."/>
            <person name="Bruce D."/>
            <person name="Han C."/>
            <person name="Tapia R."/>
            <person name="Gilna P."/>
            <person name="Schmutz J."/>
            <person name="Larimer F."/>
            <person name="Land M."/>
            <person name="Hauser L."/>
            <person name="Kyrpides N."/>
            <person name="Mikhailova N."/>
            <person name="Cozen A.E."/>
            <person name="Fitz-Gibbon S.T."/>
            <person name="House C.H."/>
            <person name="Saltikov C."/>
            <person name="Lowe T."/>
            <person name="Richardson P."/>
        </authorList>
    </citation>
    <scope>NUCLEOTIDE SEQUENCE [LARGE SCALE GENOMIC DNA]</scope>
    <source>
        <strain evidence="1">DSM 4184</strain>
    </source>
</reference>
<accession>A1RSS6</accession>
<dbReference type="Proteomes" id="UP000002595">
    <property type="component" value="Chromosome"/>
</dbReference>
<protein>
    <submittedName>
        <fullName evidence="1">Uncharacterized protein</fullName>
    </submittedName>
</protein>